<proteinExistence type="predicted"/>
<comment type="caution">
    <text evidence="2">The sequence shown here is derived from an EMBL/GenBank/DDBJ whole genome shotgun (WGS) entry which is preliminary data.</text>
</comment>
<accession>A0AA36DRY9</accession>
<feature type="signal peptide" evidence="1">
    <location>
        <begin position="1"/>
        <end position="16"/>
    </location>
</feature>
<sequence>MLFYCVLVLLPAFCDSLPRLYDNKRPEHEWNIYYNKLSAWGDNLRAGFSTFCSEKEKGNQLNQLQYVSAGEYCRKFKDAVYNREPLKGGVMYDFNVIYIEKNGTVSQYMAEEFAYWMMEDPRYKKRFRDKKALFEVGLRVVY</sequence>
<keyword evidence="3" id="KW-1185">Reference proteome</keyword>
<dbReference type="AlphaFoldDB" id="A0AA36DRY9"/>
<keyword evidence="1" id="KW-0732">Signal</keyword>
<evidence type="ECO:0000313" key="2">
    <source>
        <dbReference type="EMBL" id="CAJ0592723.1"/>
    </source>
</evidence>
<name>A0AA36DRY9_CYLNA</name>
<gene>
    <name evidence="2" type="ORF">CYNAS_LOCUS4706</name>
</gene>
<organism evidence="2 3">
    <name type="scientific">Cylicocyclus nassatus</name>
    <name type="common">Nematode worm</name>
    <dbReference type="NCBI Taxonomy" id="53992"/>
    <lineage>
        <taxon>Eukaryota</taxon>
        <taxon>Metazoa</taxon>
        <taxon>Ecdysozoa</taxon>
        <taxon>Nematoda</taxon>
        <taxon>Chromadorea</taxon>
        <taxon>Rhabditida</taxon>
        <taxon>Rhabditina</taxon>
        <taxon>Rhabditomorpha</taxon>
        <taxon>Strongyloidea</taxon>
        <taxon>Strongylidae</taxon>
        <taxon>Cylicocyclus</taxon>
    </lineage>
</organism>
<evidence type="ECO:0000313" key="3">
    <source>
        <dbReference type="Proteomes" id="UP001176961"/>
    </source>
</evidence>
<dbReference type="Proteomes" id="UP001176961">
    <property type="component" value="Unassembled WGS sequence"/>
</dbReference>
<evidence type="ECO:0000256" key="1">
    <source>
        <dbReference type="SAM" id="SignalP"/>
    </source>
</evidence>
<protein>
    <submittedName>
        <fullName evidence="2">Uncharacterized protein</fullName>
    </submittedName>
</protein>
<reference evidence="2" key="1">
    <citation type="submission" date="2023-07" db="EMBL/GenBank/DDBJ databases">
        <authorList>
            <consortium name="CYATHOMIX"/>
        </authorList>
    </citation>
    <scope>NUCLEOTIDE SEQUENCE</scope>
    <source>
        <strain evidence="2">N/A</strain>
    </source>
</reference>
<dbReference type="EMBL" id="CATQJL010000112">
    <property type="protein sequence ID" value="CAJ0592723.1"/>
    <property type="molecule type" value="Genomic_DNA"/>
</dbReference>
<feature type="chain" id="PRO_5041415099" evidence="1">
    <location>
        <begin position="17"/>
        <end position="142"/>
    </location>
</feature>